<keyword evidence="2" id="KW-1185">Reference proteome</keyword>
<dbReference type="Gramene" id="Bo00640s010.1">
    <property type="protein sequence ID" value="Bo00640s010.1"/>
    <property type="gene ID" value="Bo00640s010"/>
</dbReference>
<accession>A0A0D2ZQA4</accession>
<dbReference type="HOGENOM" id="CLU_2907238_0_0_1"/>
<evidence type="ECO:0000313" key="1">
    <source>
        <dbReference type="EnsemblPlants" id="Bo00640s010.1"/>
    </source>
</evidence>
<protein>
    <submittedName>
        <fullName evidence="1">Uncharacterized protein</fullName>
    </submittedName>
</protein>
<sequence length="62" mass="7512">MSEDRFRRTGLWYGLDRWEEKRLCWERTSSRVGKTKIEKMVGVIRNEHGQVRIMGNQSNSRR</sequence>
<proteinExistence type="predicted"/>
<reference evidence="1" key="1">
    <citation type="journal article" date="2014" name="Genome Biol.">
        <title>Transcriptome and methylome profiling reveals relics of genome dominance in the mesopolyploid Brassica oleracea.</title>
        <authorList>
            <person name="Parkin I.A."/>
            <person name="Koh C."/>
            <person name="Tang H."/>
            <person name="Robinson S.J."/>
            <person name="Kagale S."/>
            <person name="Clarke W.E."/>
            <person name="Town C.D."/>
            <person name="Nixon J."/>
            <person name="Krishnakumar V."/>
            <person name="Bidwell S.L."/>
            <person name="Denoeud F."/>
            <person name="Belcram H."/>
            <person name="Links M.G."/>
            <person name="Just J."/>
            <person name="Clarke C."/>
            <person name="Bender T."/>
            <person name="Huebert T."/>
            <person name="Mason A.S."/>
            <person name="Pires J.C."/>
            <person name="Barker G."/>
            <person name="Moore J."/>
            <person name="Walley P.G."/>
            <person name="Manoli S."/>
            <person name="Batley J."/>
            <person name="Edwards D."/>
            <person name="Nelson M.N."/>
            <person name="Wang X."/>
            <person name="Paterson A.H."/>
            <person name="King G."/>
            <person name="Bancroft I."/>
            <person name="Chalhoub B."/>
            <person name="Sharpe A.G."/>
        </authorList>
    </citation>
    <scope>NUCLEOTIDE SEQUENCE [LARGE SCALE GENOMIC DNA]</scope>
    <source>
        <strain evidence="1">cv. TO1000</strain>
    </source>
</reference>
<reference evidence="1" key="2">
    <citation type="submission" date="2015-06" db="UniProtKB">
        <authorList>
            <consortium name="EnsemblPlants"/>
        </authorList>
    </citation>
    <scope>IDENTIFICATION</scope>
</reference>
<name>A0A0D2ZQA4_BRAOL</name>
<dbReference type="Proteomes" id="UP000032141">
    <property type="component" value="Unassembled WGS sequence"/>
</dbReference>
<organism evidence="1 2">
    <name type="scientific">Brassica oleracea var. oleracea</name>
    <dbReference type="NCBI Taxonomy" id="109376"/>
    <lineage>
        <taxon>Eukaryota</taxon>
        <taxon>Viridiplantae</taxon>
        <taxon>Streptophyta</taxon>
        <taxon>Embryophyta</taxon>
        <taxon>Tracheophyta</taxon>
        <taxon>Spermatophyta</taxon>
        <taxon>Magnoliopsida</taxon>
        <taxon>eudicotyledons</taxon>
        <taxon>Gunneridae</taxon>
        <taxon>Pentapetalae</taxon>
        <taxon>rosids</taxon>
        <taxon>malvids</taxon>
        <taxon>Brassicales</taxon>
        <taxon>Brassicaceae</taxon>
        <taxon>Brassiceae</taxon>
        <taxon>Brassica</taxon>
    </lineage>
</organism>
<dbReference type="EnsemblPlants" id="Bo00640s010.1">
    <property type="protein sequence ID" value="Bo00640s010.1"/>
    <property type="gene ID" value="Bo00640s010"/>
</dbReference>
<evidence type="ECO:0000313" key="2">
    <source>
        <dbReference type="Proteomes" id="UP000032141"/>
    </source>
</evidence>
<dbReference type="AlphaFoldDB" id="A0A0D2ZQA4"/>